<keyword evidence="2" id="KW-1185">Reference proteome</keyword>
<organism evidence="1 2">
    <name type="scientific">Streptomyces musisoli</name>
    <dbReference type="NCBI Taxonomy" id="2802280"/>
    <lineage>
        <taxon>Bacteria</taxon>
        <taxon>Bacillati</taxon>
        <taxon>Actinomycetota</taxon>
        <taxon>Actinomycetes</taxon>
        <taxon>Kitasatosporales</taxon>
        <taxon>Streptomycetaceae</taxon>
        <taxon>Streptomyces</taxon>
    </lineage>
</organism>
<evidence type="ECO:0000313" key="2">
    <source>
        <dbReference type="Proteomes" id="UP000621386"/>
    </source>
</evidence>
<sequence>MSYPRTRGDDPCKVIRLGTRNFRVVTADLRRVLHAGEPADSSTPAT</sequence>
<reference evidence="1 2" key="1">
    <citation type="submission" date="2021-01" db="EMBL/GenBank/DDBJ databases">
        <title>WGS of actinomycetes isolated from Thailand.</title>
        <authorList>
            <person name="Thawai C."/>
        </authorList>
    </citation>
    <scope>NUCLEOTIDE SEQUENCE [LARGE SCALE GENOMIC DNA]</scope>
    <source>
        <strain evidence="1 2">CH5-8</strain>
    </source>
</reference>
<dbReference type="Proteomes" id="UP000621386">
    <property type="component" value="Unassembled WGS sequence"/>
</dbReference>
<protein>
    <submittedName>
        <fullName evidence="1">Uncharacterized protein</fullName>
    </submittedName>
</protein>
<name>A0ABS1PAM6_9ACTN</name>
<comment type="caution">
    <text evidence="1">The sequence shown here is derived from an EMBL/GenBank/DDBJ whole genome shotgun (WGS) entry which is preliminary data.</text>
</comment>
<dbReference type="RefSeq" id="WP_201825505.1">
    <property type="nucleotide sequence ID" value="NZ_JAERRH010000019.1"/>
</dbReference>
<evidence type="ECO:0000313" key="1">
    <source>
        <dbReference type="EMBL" id="MBL1109413.1"/>
    </source>
</evidence>
<proteinExistence type="predicted"/>
<gene>
    <name evidence="1" type="ORF">JK361_33355</name>
</gene>
<accession>A0ABS1PAM6</accession>
<dbReference type="EMBL" id="JAERRH010000019">
    <property type="protein sequence ID" value="MBL1109413.1"/>
    <property type="molecule type" value="Genomic_DNA"/>
</dbReference>